<keyword evidence="2" id="KW-0012">Acyltransferase</keyword>
<gene>
    <name evidence="4" type="ORF">SAMN05446037_101484</name>
</gene>
<sequence length="165" mass="18965">MCYFTRIANIDDIPYITQIYNEGIEDKIATLETDSKTEKDMEAWLTNRSESHKVIVITDQRGKIYGWASLNTFNNRCCYSGVADFSIYIKRDMRGKGLGKLLLDALEKTAKKEGFHKLVLSAFDSNEAGKRLYKSRNFREVGTYIKQGLLDGQWVDITVMEKLLD</sequence>
<dbReference type="PROSITE" id="PS51186">
    <property type="entry name" value="GNAT"/>
    <property type="match status" value="1"/>
</dbReference>
<dbReference type="Pfam" id="PF00583">
    <property type="entry name" value="Acetyltransf_1"/>
    <property type="match status" value="1"/>
</dbReference>
<dbReference type="OrthoDB" id="9798006at2"/>
<reference evidence="4 5" key="1">
    <citation type="submission" date="2017-06" db="EMBL/GenBank/DDBJ databases">
        <authorList>
            <person name="Kim H.J."/>
            <person name="Triplett B.A."/>
        </authorList>
    </citation>
    <scope>NUCLEOTIDE SEQUENCE [LARGE SCALE GENOMIC DNA]</scope>
    <source>
        <strain evidence="4 5">SCA</strain>
    </source>
</reference>
<evidence type="ECO:0000313" key="4">
    <source>
        <dbReference type="EMBL" id="SNS61505.1"/>
    </source>
</evidence>
<dbReference type="InterPro" id="IPR000182">
    <property type="entry name" value="GNAT_dom"/>
</dbReference>
<protein>
    <submittedName>
        <fullName evidence="4">Phosphinothricin acetyltransferase</fullName>
    </submittedName>
</protein>
<name>A0A239FXN2_9FIRM</name>
<dbReference type="AlphaFoldDB" id="A0A239FXN2"/>
<evidence type="ECO:0000256" key="1">
    <source>
        <dbReference type="ARBA" id="ARBA00022679"/>
    </source>
</evidence>
<dbReference type="CDD" id="cd04301">
    <property type="entry name" value="NAT_SF"/>
    <property type="match status" value="1"/>
</dbReference>
<keyword evidence="5" id="KW-1185">Reference proteome</keyword>
<feature type="domain" description="N-acetyltransferase" evidence="3">
    <location>
        <begin position="3"/>
        <end position="165"/>
    </location>
</feature>
<evidence type="ECO:0000256" key="2">
    <source>
        <dbReference type="ARBA" id="ARBA00023315"/>
    </source>
</evidence>
<organism evidence="4 5">
    <name type="scientific">Anaerovirgula multivorans</name>
    <dbReference type="NCBI Taxonomy" id="312168"/>
    <lineage>
        <taxon>Bacteria</taxon>
        <taxon>Bacillati</taxon>
        <taxon>Bacillota</taxon>
        <taxon>Clostridia</taxon>
        <taxon>Peptostreptococcales</taxon>
        <taxon>Natronincolaceae</taxon>
        <taxon>Anaerovirgula</taxon>
    </lineage>
</organism>
<dbReference type="EMBL" id="FZOJ01000014">
    <property type="protein sequence ID" value="SNS61505.1"/>
    <property type="molecule type" value="Genomic_DNA"/>
</dbReference>
<accession>A0A239FXN2</accession>
<dbReference type="Gene3D" id="3.40.630.30">
    <property type="match status" value="1"/>
</dbReference>
<evidence type="ECO:0000313" key="5">
    <source>
        <dbReference type="Proteomes" id="UP000198304"/>
    </source>
</evidence>
<dbReference type="GO" id="GO:0016747">
    <property type="term" value="F:acyltransferase activity, transferring groups other than amino-acyl groups"/>
    <property type="evidence" value="ECO:0007669"/>
    <property type="project" value="InterPro"/>
</dbReference>
<dbReference type="SUPFAM" id="SSF55729">
    <property type="entry name" value="Acyl-CoA N-acyltransferases (Nat)"/>
    <property type="match status" value="1"/>
</dbReference>
<proteinExistence type="predicted"/>
<dbReference type="Proteomes" id="UP000198304">
    <property type="component" value="Unassembled WGS sequence"/>
</dbReference>
<dbReference type="InterPro" id="IPR016181">
    <property type="entry name" value="Acyl_CoA_acyltransferase"/>
</dbReference>
<evidence type="ECO:0000259" key="3">
    <source>
        <dbReference type="PROSITE" id="PS51186"/>
    </source>
</evidence>
<dbReference type="PANTHER" id="PTHR43072:SF23">
    <property type="entry name" value="UPF0039 PROTEIN C11D3.02C"/>
    <property type="match status" value="1"/>
</dbReference>
<dbReference type="PANTHER" id="PTHR43072">
    <property type="entry name" value="N-ACETYLTRANSFERASE"/>
    <property type="match status" value="1"/>
</dbReference>
<keyword evidence="1 4" id="KW-0808">Transferase</keyword>
<dbReference type="NCBIfam" id="NF040503">
    <property type="entry name" value="resist_ArsN1a"/>
    <property type="match status" value="1"/>
</dbReference>
<dbReference type="RefSeq" id="WP_089283631.1">
    <property type="nucleotide sequence ID" value="NZ_FZOJ01000014.1"/>
</dbReference>